<evidence type="ECO:0008006" key="3">
    <source>
        <dbReference type="Google" id="ProtNLM"/>
    </source>
</evidence>
<evidence type="ECO:0000313" key="1">
    <source>
        <dbReference type="EMBL" id="KAF2108130.1"/>
    </source>
</evidence>
<keyword evidence="2" id="KW-1185">Reference proteome</keyword>
<protein>
    <recommendedName>
        <fullName evidence="3">UBC core domain-containing protein</fullName>
    </recommendedName>
</protein>
<dbReference type="AlphaFoldDB" id="A0A6A5YMB8"/>
<organism evidence="1 2">
    <name type="scientific">Lophiotrema nucula</name>
    <dbReference type="NCBI Taxonomy" id="690887"/>
    <lineage>
        <taxon>Eukaryota</taxon>
        <taxon>Fungi</taxon>
        <taxon>Dikarya</taxon>
        <taxon>Ascomycota</taxon>
        <taxon>Pezizomycotina</taxon>
        <taxon>Dothideomycetes</taxon>
        <taxon>Pleosporomycetidae</taxon>
        <taxon>Pleosporales</taxon>
        <taxon>Lophiotremataceae</taxon>
        <taxon>Lophiotrema</taxon>
    </lineage>
</organism>
<dbReference type="Proteomes" id="UP000799770">
    <property type="component" value="Unassembled WGS sequence"/>
</dbReference>
<accession>A0A6A5YMB8</accession>
<dbReference type="EMBL" id="ML977349">
    <property type="protein sequence ID" value="KAF2108130.1"/>
    <property type="molecule type" value="Genomic_DNA"/>
</dbReference>
<dbReference type="OrthoDB" id="109543at2759"/>
<reference evidence="1" key="1">
    <citation type="journal article" date="2020" name="Stud. Mycol.">
        <title>101 Dothideomycetes genomes: a test case for predicting lifestyles and emergence of pathogens.</title>
        <authorList>
            <person name="Haridas S."/>
            <person name="Albert R."/>
            <person name="Binder M."/>
            <person name="Bloem J."/>
            <person name="Labutti K."/>
            <person name="Salamov A."/>
            <person name="Andreopoulos B."/>
            <person name="Baker S."/>
            <person name="Barry K."/>
            <person name="Bills G."/>
            <person name="Bluhm B."/>
            <person name="Cannon C."/>
            <person name="Castanera R."/>
            <person name="Culley D."/>
            <person name="Daum C."/>
            <person name="Ezra D."/>
            <person name="Gonzalez J."/>
            <person name="Henrissat B."/>
            <person name="Kuo A."/>
            <person name="Liang C."/>
            <person name="Lipzen A."/>
            <person name="Lutzoni F."/>
            <person name="Magnuson J."/>
            <person name="Mondo S."/>
            <person name="Nolan M."/>
            <person name="Ohm R."/>
            <person name="Pangilinan J."/>
            <person name="Park H.-J."/>
            <person name="Ramirez L."/>
            <person name="Alfaro M."/>
            <person name="Sun H."/>
            <person name="Tritt A."/>
            <person name="Yoshinaga Y."/>
            <person name="Zwiers L.-H."/>
            <person name="Turgeon B."/>
            <person name="Goodwin S."/>
            <person name="Spatafora J."/>
            <person name="Crous P."/>
            <person name="Grigoriev I."/>
        </authorList>
    </citation>
    <scope>NUCLEOTIDE SEQUENCE</scope>
    <source>
        <strain evidence="1">CBS 627.86</strain>
    </source>
</reference>
<proteinExistence type="predicted"/>
<name>A0A6A5YMB8_9PLEO</name>
<sequence>MTPPLARRLLADIREMSEEPYPNIYVHVNNLEEFCLVLTPEDYDEPLHLTITIPLS</sequence>
<gene>
    <name evidence="1" type="ORF">BDV96DRAFT_587819</name>
</gene>
<evidence type="ECO:0000313" key="2">
    <source>
        <dbReference type="Proteomes" id="UP000799770"/>
    </source>
</evidence>